<dbReference type="GO" id="GO:0016301">
    <property type="term" value="F:kinase activity"/>
    <property type="evidence" value="ECO:0007669"/>
    <property type="project" value="UniProtKB-KW"/>
</dbReference>
<keyword evidence="2 4" id="KW-0808">Transferase</keyword>
<reference evidence="6" key="1">
    <citation type="submission" date="2021-01" db="EMBL/GenBank/DDBJ databases">
        <title>Whole genome shotgun sequence of Cellulomonas pakistanensis NBRC 110800.</title>
        <authorList>
            <person name="Komaki H."/>
            <person name="Tamura T."/>
        </authorList>
    </citation>
    <scope>NUCLEOTIDE SEQUENCE</scope>
    <source>
        <strain evidence="6">NBRC 110800</strain>
    </source>
</reference>
<comment type="caution">
    <text evidence="6">The sequence shown here is derived from an EMBL/GenBank/DDBJ whole genome shotgun (WGS) entry which is preliminary data.</text>
</comment>
<dbReference type="AlphaFoldDB" id="A0A919PC52"/>
<evidence type="ECO:0000313" key="6">
    <source>
        <dbReference type="EMBL" id="GIG37791.1"/>
    </source>
</evidence>
<dbReference type="Gene3D" id="3.40.1190.20">
    <property type="match status" value="1"/>
</dbReference>
<dbReference type="GO" id="GO:0005829">
    <property type="term" value="C:cytosol"/>
    <property type="evidence" value="ECO:0007669"/>
    <property type="project" value="TreeGrafter"/>
</dbReference>
<protein>
    <submittedName>
        <fullName evidence="6">Ribokinase</fullName>
    </submittedName>
</protein>
<dbReference type="PROSITE" id="PS00583">
    <property type="entry name" value="PFKB_KINASES_1"/>
    <property type="match status" value="1"/>
</dbReference>
<dbReference type="InterPro" id="IPR011611">
    <property type="entry name" value="PfkB_dom"/>
</dbReference>
<proteinExistence type="inferred from homology"/>
<sequence length="318" mass="31367">MGTGVRVVVVGQVARDLVLTVDGVPDAGASAAVRERAELLGGKGANQARACRQLGAWVAVVGVAGDDPAGRQALDEARAAGLDVTGVVVRAGARTALLVDVVGPPGERRLLEHVEAAVLLTADDVEASADALSGADAVLLQLQQPAAAIRAALRLAGPRALVVADGAPEDAALVDELLAARAVLRADAPEAEALAGRPVRGLPGTVAAATDLVTRGARVVRLAAGADGDVVAWPGGHVVTPLLGDDPVDPTGAGDASTAALAVALAAGRAPEEAAWWAAVAARRAVGHAGGRPDLDGASVAAEARLARARAAGSRAPA</sequence>
<accession>A0A919PC52</accession>
<dbReference type="Pfam" id="PF00294">
    <property type="entry name" value="PfkB"/>
    <property type="match status" value="1"/>
</dbReference>
<evidence type="ECO:0000313" key="7">
    <source>
        <dbReference type="Proteomes" id="UP000642125"/>
    </source>
</evidence>
<dbReference type="PROSITE" id="PS00584">
    <property type="entry name" value="PFKB_KINASES_2"/>
    <property type="match status" value="1"/>
</dbReference>
<evidence type="ECO:0000256" key="4">
    <source>
        <dbReference type="RuleBase" id="RU003704"/>
    </source>
</evidence>
<gene>
    <name evidence="6" type="primary">rbsK</name>
    <name evidence="6" type="ORF">Cpa01nite_31720</name>
</gene>
<dbReference type="InterPro" id="IPR002173">
    <property type="entry name" value="Carboh/pur_kinase_PfkB_CS"/>
</dbReference>
<dbReference type="GO" id="GO:0006796">
    <property type="term" value="P:phosphate-containing compound metabolic process"/>
    <property type="evidence" value="ECO:0007669"/>
    <property type="project" value="UniProtKB-ARBA"/>
</dbReference>
<dbReference type="RefSeq" id="WP_203669805.1">
    <property type="nucleotide sequence ID" value="NZ_BONO01000029.1"/>
</dbReference>
<dbReference type="InterPro" id="IPR029056">
    <property type="entry name" value="Ribokinase-like"/>
</dbReference>
<dbReference type="EMBL" id="BONO01000029">
    <property type="protein sequence ID" value="GIG37791.1"/>
    <property type="molecule type" value="Genomic_DNA"/>
</dbReference>
<evidence type="ECO:0000256" key="1">
    <source>
        <dbReference type="ARBA" id="ARBA00010688"/>
    </source>
</evidence>
<dbReference type="PRINTS" id="PR00990">
    <property type="entry name" value="RIBOKINASE"/>
</dbReference>
<comment type="similarity">
    <text evidence="1 4">Belongs to the carbohydrate kinase PfkB family.</text>
</comment>
<keyword evidence="7" id="KW-1185">Reference proteome</keyword>
<dbReference type="PANTHER" id="PTHR10584:SF166">
    <property type="entry name" value="RIBOKINASE"/>
    <property type="match status" value="1"/>
</dbReference>
<organism evidence="6 7">
    <name type="scientific">Cellulomonas pakistanensis</name>
    <dbReference type="NCBI Taxonomy" id="992287"/>
    <lineage>
        <taxon>Bacteria</taxon>
        <taxon>Bacillati</taxon>
        <taxon>Actinomycetota</taxon>
        <taxon>Actinomycetes</taxon>
        <taxon>Micrococcales</taxon>
        <taxon>Cellulomonadaceae</taxon>
        <taxon>Cellulomonas</taxon>
    </lineage>
</organism>
<evidence type="ECO:0000256" key="2">
    <source>
        <dbReference type="ARBA" id="ARBA00022679"/>
    </source>
</evidence>
<feature type="domain" description="Carbohydrate kinase PfkB" evidence="5">
    <location>
        <begin position="6"/>
        <end position="293"/>
    </location>
</feature>
<evidence type="ECO:0000256" key="3">
    <source>
        <dbReference type="ARBA" id="ARBA00022777"/>
    </source>
</evidence>
<dbReference type="InterPro" id="IPR002139">
    <property type="entry name" value="Ribo/fructo_kinase"/>
</dbReference>
<dbReference type="Proteomes" id="UP000642125">
    <property type="component" value="Unassembled WGS sequence"/>
</dbReference>
<keyword evidence="3 4" id="KW-0418">Kinase</keyword>
<dbReference type="PANTHER" id="PTHR10584">
    <property type="entry name" value="SUGAR KINASE"/>
    <property type="match status" value="1"/>
</dbReference>
<dbReference type="SUPFAM" id="SSF53613">
    <property type="entry name" value="Ribokinase-like"/>
    <property type="match status" value="1"/>
</dbReference>
<evidence type="ECO:0000259" key="5">
    <source>
        <dbReference type="Pfam" id="PF00294"/>
    </source>
</evidence>
<name>A0A919PC52_9CELL</name>